<name>A0A382TNL9_9ZZZZ</name>
<dbReference type="AlphaFoldDB" id="A0A382TNL9"/>
<feature type="non-terminal residue" evidence="1">
    <location>
        <position position="27"/>
    </location>
</feature>
<organism evidence="1">
    <name type="scientific">marine metagenome</name>
    <dbReference type="NCBI Taxonomy" id="408172"/>
    <lineage>
        <taxon>unclassified sequences</taxon>
        <taxon>metagenomes</taxon>
        <taxon>ecological metagenomes</taxon>
    </lineage>
</organism>
<reference evidence="1" key="1">
    <citation type="submission" date="2018-05" db="EMBL/GenBank/DDBJ databases">
        <authorList>
            <person name="Lanie J.A."/>
            <person name="Ng W.-L."/>
            <person name="Kazmierczak K.M."/>
            <person name="Andrzejewski T.M."/>
            <person name="Davidsen T.M."/>
            <person name="Wayne K.J."/>
            <person name="Tettelin H."/>
            <person name="Glass J.I."/>
            <person name="Rusch D."/>
            <person name="Podicherti R."/>
            <person name="Tsui H.-C.T."/>
            <person name="Winkler M.E."/>
        </authorList>
    </citation>
    <scope>NUCLEOTIDE SEQUENCE</scope>
</reference>
<sequence length="27" mass="2941">MKHIYTLVCLFLLSGVANADSVMSTLL</sequence>
<evidence type="ECO:0000313" key="1">
    <source>
        <dbReference type="EMBL" id="SVD23048.1"/>
    </source>
</evidence>
<proteinExistence type="predicted"/>
<protein>
    <submittedName>
        <fullName evidence="1">Uncharacterized protein</fullName>
    </submittedName>
</protein>
<dbReference type="EMBL" id="UINC01137607">
    <property type="protein sequence ID" value="SVD23048.1"/>
    <property type="molecule type" value="Genomic_DNA"/>
</dbReference>
<gene>
    <name evidence="1" type="ORF">METZ01_LOCUS375902</name>
</gene>
<accession>A0A382TNL9</accession>